<dbReference type="InterPro" id="IPR050596">
    <property type="entry name" value="AspAT/PAT-like"/>
</dbReference>
<sequence length="389" mass="42158">MSDLSRLSREAVEAPESGIVAVMTYARGREGLIPLWAGEGDLSTPAFISEAAAASLAAGETFYTWQRGIPELRQALATYTERLYDRPTAPERFFVTGSGMQAIQLAIACVASAGDEVVYLGPAWPNFAAAVNVKGAVAREVSLDFTEAGWRLDLQKLADAMGPRTRALFINTPSNPTGWTANEGELRAILDLARANGISVIADEIYNRFHYAGGRAPSFHDVMDEADSIFFVNSFSKNWAMTGWRIGWIETSPAYGDVLENLIQYSTSGVATFMQRAAVAALQDGESFVASQVERAAKARDIFTDRLLATNRVSMTRPDGAFYAFFAVDGISDTRAAAFRLVDEALVGLAPGTAFGPAGTHFLRACFHRRLDEVEIAADRIADWIGRSA</sequence>
<gene>
    <name evidence="9" type="ORF">GTW51_10280</name>
</gene>
<accession>A0A6L9MHE6</accession>
<dbReference type="InterPro" id="IPR015421">
    <property type="entry name" value="PyrdxlP-dep_Trfase_major"/>
</dbReference>
<feature type="domain" description="Aminotransferase class I/classII large" evidence="8">
    <location>
        <begin position="39"/>
        <end position="381"/>
    </location>
</feature>
<dbReference type="GO" id="GO:0030170">
    <property type="term" value="F:pyridoxal phosphate binding"/>
    <property type="evidence" value="ECO:0007669"/>
    <property type="project" value="InterPro"/>
</dbReference>
<dbReference type="PANTHER" id="PTHR46383:SF2">
    <property type="entry name" value="AMINOTRANSFERASE"/>
    <property type="match status" value="1"/>
</dbReference>
<reference evidence="9 10" key="1">
    <citation type="submission" date="2020-01" db="EMBL/GenBank/DDBJ databases">
        <title>Genomes of bacteria type strains.</title>
        <authorList>
            <person name="Chen J."/>
            <person name="Zhu S."/>
            <person name="Chen J."/>
        </authorList>
    </citation>
    <scope>NUCLEOTIDE SEQUENCE [LARGE SCALE GENOMIC DNA]</scope>
    <source>
        <strain evidence="9 10">KCTC 52919</strain>
    </source>
</reference>
<comment type="catalytic activity">
    <reaction evidence="6">
        <text>L-aspartate + 2-oxoglutarate = oxaloacetate + L-glutamate</text>
        <dbReference type="Rhea" id="RHEA:21824"/>
        <dbReference type="ChEBI" id="CHEBI:16452"/>
        <dbReference type="ChEBI" id="CHEBI:16810"/>
        <dbReference type="ChEBI" id="CHEBI:29985"/>
        <dbReference type="ChEBI" id="CHEBI:29991"/>
        <dbReference type="EC" id="2.6.1.1"/>
    </reaction>
</comment>
<dbReference type="RefSeq" id="WP_163043844.1">
    <property type="nucleotide sequence ID" value="NZ_JAAAMJ010000006.1"/>
</dbReference>
<dbReference type="PANTHER" id="PTHR46383">
    <property type="entry name" value="ASPARTATE AMINOTRANSFERASE"/>
    <property type="match status" value="1"/>
</dbReference>
<dbReference type="GO" id="GO:0004069">
    <property type="term" value="F:L-aspartate:2-oxoglutarate aminotransferase activity"/>
    <property type="evidence" value="ECO:0007669"/>
    <property type="project" value="UniProtKB-EC"/>
</dbReference>
<dbReference type="Pfam" id="PF00155">
    <property type="entry name" value="Aminotran_1_2"/>
    <property type="match status" value="1"/>
</dbReference>
<keyword evidence="4 7" id="KW-0808">Transferase</keyword>
<evidence type="ECO:0000256" key="2">
    <source>
        <dbReference type="ARBA" id="ARBA00007441"/>
    </source>
</evidence>
<dbReference type="SUPFAM" id="SSF53383">
    <property type="entry name" value="PLP-dependent transferases"/>
    <property type="match status" value="1"/>
</dbReference>
<protein>
    <recommendedName>
        <fullName evidence="7">Aminotransferase</fullName>
        <ecNumber evidence="7">2.6.1.-</ecNumber>
    </recommendedName>
</protein>
<proteinExistence type="inferred from homology"/>
<dbReference type="Gene3D" id="3.40.640.10">
    <property type="entry name" value="Type I PLP-dependent aspartate aminotransferase-like (Major domain)"/>
    <property type="match status" value="1"/>
</dbReference>
<evidence type="ECO:0000259" key="8">
    <source>
        <dbReference type="Pfam" id="PF00155"/>
    </source>
</evidence>
<dbReference type="EMBL" id="JAAAMJ010000006">
    <property type="protein sequence ID" value="NDV87088.1"/>
    <property type="molecule type" value="Genomic_DNA"/>
</dbReference>
<dbReference type="InterPro" id="IPR015422">
    <property type="entry name" value="PyrdxlP-dep_Trfase_small"/>
</dbReference>
<name>A0A6L9MHE6_9HYPH</name>
<dbReference type="InterPro" id="IPR004839">
    <property type="entry name" value="Aminotransferase_I/II_large"/>
</dbReference>
<keyword evidence="10" id="KW-1185">Reference proteome</keyword>
<dbReference type="Proteomes" id="UP000476332">
    <property type="component" value="Unassembled WGS sequence"/>
</dbReference>
<dbReference type="Gene3D" id="3.90.1150.10">
    <property type="entry name" value="Aspartate Aminotransferase, domain 1"/>
    <property type="match status" value="1"/>
</dbReference>
<dbReference type="AlphaFoldDB" id="A0A6L9MHE6"/>
<dbReference type="InterPro" id="IPR004838">
    <property type="entry name" value="NHTrfase_class1_PyrdxlP-BS"/>
</dbReference>
<dbReference type="EC" id="2.6.1.-" evidence="7"/>
<evidence type="ECO:0000256" key="7">
    <source>
        <dbReference type="RuleBase" id="RU000481"/>
    </source>
</evidence>
<evidence type="ECO:0000256" key="1">
    <source>
        <dbReference type="ARBA" id="ARBA00001933"/>
    </source>
</evidence>
<dbReference type="CDD" id="cd00609">
    <property type="entry name" value="AAT_like"/>
    <property type="match status" value="1"/>
</dbReference>
<comment type="caution">
    <text evidence="9">The sequence shown here is derived from an EMBL/GenBank/DDBJ whole genome shotgun (WGS) entry which is preliminary data.</text>
</comment>
<organism evidence="9 10">
    <name type="scientific">Aurantimonas aggregata</name>
    <dbReference type="NCBI Taxonomy" id="2047720"/>
    <lineage>
        <taxon>Bacteria</taxon>
        <taxon>Pseudomonadati</taxon>
        <taxon>Pseudomonadota</taxon>
        <taxon>Alphaproteobacteria</taxon>
        <taxon>Hyphomicrobiales</taxon>
        <taxon>Aurantimonadaceae</taxon>
        <taxon>Aurantimonas</taxon>
    </lineage>
</organism>
<dbReference type="NCBIfam" id="NF004770">
    <property type="entry name" value="PRK06108.1"/>
    <property type="match status" value="1"/>
</dbReference>
<comment type="similarity">
    <text evidence="2 7">Belongs to the class-I pyridoxal-phosphate-dependent aminotransferase family.</text>
</comment>
<dbReference type="InterPro" id="IPR015424">
    <property type="entry name" value="PyrdxlP-dep_Trfase"/>
</dbReference>
<evidence type="ECO:0000256" key="3">
    <source>
        <dbReference type="ARBA" id="ARBA00022576"/>
    </source>
</evidence>
<evidence type="ECO:0000256" key="4">
    <source>
        <dbReference type="ARBA" id="ARBA00022679"/>
    </source>
</evidence>
<evidence type="ECO:0000313" key="10">
    <source>
        <dbReference type="Proteomes" id="UP000476332"/>
    </source>
</evidence>
<dbReference type="GO" id="GO:0006520">
    <property type="term" value="P:amino acid metabolic process"/>
    <property type="evidence" value="ECO:0007669"/>
    <property type="project" value="InterPro"/>
</dbReference>
<keyword evidence="3 7" id="KW-0032">Aminotransferase</keyword>
<dbReference type="PROSITE" id="PS00105">
    <property type="entry name" value="AA_TRANSFER_CLASS_1"/>
    <property type="match status" value="1"/>
</dbReference>
<comment type="cofactor">
    <cofactor evidence="1 7">
        <name>pyridoxal 5'-phosphate</name>
        <dbReference type="ChEBI" id="CHEBI:597326"/>
    </cofactor>
</comment>
<evidence type="ECO:0000256" key="5">
    <source>
        <dbReference type="ARBA" id="ARBA00022898"/>
    </source>
</evidence>
<evidence type="ECO:0000256" key="6">
    <source>
        <dbReference type="ARBA" id="ARBA00049185"/>
    </source>
</evidence>
<keyword evidence="5" id="KW-0663">Pyridoxal phosphate</keyword>
<evidence type="ECO:0000313" key="9">
    <source>
        <dbReference type="EMBL" id="NDV87088.1"/>
    </source>
</evidence>